<keyword evidence="3" id="KW-1185">Reference proteome</keyword>
<dbReference type="EMBL" id="JBHTGR010000056">
    <property type="protein sequence ID" value="MFC7747816.1"/>
    <property type="molecule type" value="Genomic_DNA"/>
</dbReference>
<protein>
    <submittedName>
        <fullName evidence="2">DUF3953 domain-containing protein</fullName>
    </submittedName>
</protein>
<keyword evidence="1" id="KW-0812">Transmembrane</keyword>
<reference evidence="3" key="1">
    <citation type="journal article" date="2019" name="Int. J. Syst. Evol. Microbiol.">
        <title>The Global Catalogue of Microorganisms (GCM) 10K type strain sequencing project: providing services to taxonomists for standard genome sequencing and annotation.</title>
        <authorList>
            <consortium name="The Broad Institute Genomics Platform"/>
            <consortium name="The Broad Institute Genome Sequencing Center for Infectious Disease"/>
            <person name="Wu L."/>
            <person name="Ma J."/>
        </authorList>
    </citation>
    <scope>NUCLEOTIDE SEQUENCE [LARGE SCALE GENOMIC DNA]</scope>
    <source>
        <strain evidence="3">JCM 30234</strain>
    </source>
</reference>
<sequence length="77" mass="8571">MLKALRVISPIIVVVLAGYALITGNYIVMPYMMLFMGITFLVMGIAQIKEEGKLIGIFSIIVSIFVFYVSVQSFLFS</sequence>
<dbReference type="Proteomes" id="UP001596620">
    <property type="component" value="Unassembled WGS sequence"/>
</dbReference>
<evidence type="ECO:0000313" key="3">
    <source>
        <dbReference type="Proteomes" id="UP001596620"/>
    </source>
</evidence>
<name>A0ABW2UZ08_9BACI</name>
<dbReference type="InterPro" id="IPR025018">
    <property type="entry name" value="DUF3953"/>
</dbReference>
<feature type="transmembrane region" description="Helical" evidence="1">
    <location>
        <begin position="55"/>
        <end position="76"/>
    </location>
</feature>
<accession>A0ABW2UZ08</accession>
<evidence type="ECO:0000256" key="1">
    <source>
        <dbReference type="SAM" id="Phobius"/>
    </source>
</evidence>
<dbReference type="Pfam" id="PF13129">
    <property type="entry name" value="DUF3953"/>
    <property type="match status" value="1"/>
</dbReference>
<proteinExistence type="predicted"/>
<dbReference type="RefSeq" id="WP_382360211.1">
    <property type="nucleotide sequence ID" value="NZ_JBHTGR010000056.1"/>
</dbReference>
<organism evidence="2 3">
    <name type="scientific">Lentibacillus kimchii</name>
    <dbReference type="NCBI Taxonomy" id="1542911"/>
    <lineage>
        <taxon>Bacteria</taxon>
        <taxon>Bacillati</taxon>
        <taxon>Bacillota</taxon>
        <taxon>Bacilli</taxon>
        <taxon>Bacillales</taxon>
        <taxon>Bacillaceae</taxon>
        <taxon>Lentibacillus</taxon>
    </lineage>
</organism>
<evidence type="ECO:0000313" key="2">
    <source>
        <dbReference type="EMBL" id="MFC7747816.1"/>
    </source>
</evidence>
<keyword evidence="1" id="KW-0472">Membrane</keyword>
<keyword evidence="1" id="KW-1133">Transmembrane helix</keyword>
<comment type="caution">
    <text evidence="2">The sequence shown here is derived from an EMBL/GenBank/DDBJ whole genome shotgun (WGS) entry which is preliminary data.</text>
</comment>
<gene>
    <name evidence="2" type="ORF">ACFQU8_11525</name>
</gene>